<dbReference type="SUPFAM" id="SSF117839">
    <property type="entry name" value="WWE domain"/>
    <property type="match status" value="1"/>
</dbReference>
<gene>
    <name evidence="8" type="ORF">FSCOSCO3_A033957</name>
</gene>
<dbReference type="PANTHER" id="PTHR45740:SF6">
    <property type="entry name" value="PROTEIN MONO-ADP-RIBOSYLTRANSFERASE PARP12"/>
    <property type="match status" value="1"/>
</dbReference>
<dbReference type="PANTHER" id="PTHR45740">
    <property type="entry name" value="POLY [ADP-RIBOSE] POLYMERASE"/>
    <property type="match status" value="1"/>
</dbReference>
<keyword evidence="2" id="KW-0539">Nucleus</keyword>
<dbReference type="CDD" id="cd01439">
    <property type="entry name" value="TCCD_inducible_PARP_like"/>
    <property type="match status" value="1"/>
</dbReference>
<dbReference type="InterPro" id="IPR004170">
    <property type="entry name" value="WWE_dom"/>
</dbReference>
<keyword evidence="4" id="KW-0328">Glycosyltransferase</keyword>
<name>A0AAV1MSI9_SCOSC</name>
<dbReference type="EMBL" id="CAWUFR010000002">
    <property type="protein sequence ID" value="CAK6950021.1"/>
    <property type="molecule type" value="Genomic_DNA"/>
</dbReference>
<evidence type="ECO:0000313" key="9">
    <source>
        <dbReference type="Proteomes" id="UP001314229"/>
    </source>
</evidence>
<comment type="caution">
    <text evidence="8">The sequence shown here is derived from an EMBL/GenBank/DDBJ whole genome shotgun (WGS) entry which is preliminary data.</text>
</comment>
<dbReference type="AlphaFoldDB" id="A0AAV1MSI9"/>
<feature type="compositionally biased region" description="Polar residues" evidence="5">
    <location>
        <begin position="79"/>
        <end position="88"/>
    </location>
</feature>
<dbReference type="SUPFAM" id="SSF56399">
    <property type="entry name" value="ADP-ribosylation"/>
    <property type="match status" value="1"/>
</dbReference>
<dbReference type="Proteomes" id="UP001314229">
    <property type="component" value="Unassembled WGS sequence"/>
</dbReference>
<reference evidence="8 9" key="1">
    <citation type="submission" date="2024-01" db="EMBL/GenBank/DDBJ databases">
        <authorList>
            <person name="Alioto T."/>
            <person name="Alioto T."/>
            <person name="Gomez Garrido J."/>
        </authorList>
    </citation>
    <scope>NUCLEOTIDE SEQUENCE [LARGE SCALE GENOMIC DNA]</scope>
</reference>
<dbReference type="Pfam" id="PF00644">
    <property type="entry name" value="PARP"/>
    <property type="match status" value="1"/>
</dbReference>
<accession>A0AAV1MSI9</accession>
<sequence>MSTTQILRKKPKLSADVSALEQQSKSSKVTLQSPSLLILEIPPDTNTSLPVWEAMMSQQVASTWTVNPYSIGLHLTPATPKQKNTTAPRKSERVSNMAKTSKTPSMFVHPYSTMVIQPIAQQHGASQKTPSVLLTFPQNQSQVLPSPSSEFQNVAPNPAMSFIASLPLLITQPPPAPKPMIQILPKATNAKPQAPAGPQSIPSLFHTKSSSDINICDRFLLSVCQAGKNCDMHHTPYPFHWQLWCVVSHQWINISLCSQVLLERIYCNVKHEGVKINDGKDHYTLGFESMEVNGTYKYESARRLSNSDSLIINPYFPTKLRIYWWDSGWEEYDQDTSDLLREKMSEKESECFFHIGRQEYKVDFAMMTQTNVTTGYQRAIRCRPIYRSTDSMQPYLKTGIEMDPIQPATDPPGHNFSVDPLKEFSSWYPPVWGLASERDYSLVHVPAGTRAYRCVQNLFYESLHATSVDIISIQQVQNILHWDKYQRHKAYMQKQPSKSKEPLERHLFHGTTKEASEAICHNNFDPRVAGVNGTSYGNGSYFATTADVSNYYSTLRDDVRHMFLAKVLVGQVCVGRTDYRRPPPIKSKMSQYRLYDSCVDVMNKPTMFVVFDSCQCYPYYLIKYKDLPAEIDI</sequence>
<evidence type="ECO:0000256" key="2">
    <source>
        <dbReference type="ARBA" id="ARBA00023242"/>
    </source>
</evidence>
<protein>
    <recommendedName>
        <fullName evidence="4">Poly [ADP-ribose] polymerase</fullName>
        <shortName evidence="4">PARP</shortName>
        <ecNumber evidence="4">2.4.2.-</ecNumber>
    </recommendedName>
</protein>
<keyword evidence="4" id="KW-0808">Transferase</keyword>
<keyword evidence="9" id="KW-1185">Reference proteome</keyword>
<evidence type="ECO:0000313" key="8">
    <source>
        <dbReference type="EMBL" id="CAK6950021.1"/>
    </source>
</evidence>
<feature type="region of interest" description="Disordered" evidence="5">
    <location>
        <begin position="77"/>
        <end position="101"/>
    </location>
</feature>
<comment type="subcellular location">
    <subcellularLocation>
        <location evidence="1">Nucleus</location>
    </subcellularLocation>
</comment>
<dbReference type="Gene3D" id="3.90.228.10">
    <property type="match status" value="1"/>
</dbReference>
<comment type="similarity">
    <text evidence="3">Belongs to the ARTD/PARP family.</text>
</comment>
<dbReference type="PROSITE" id="PS51059">
    <property type="entry name" value="PARP_CATALYTIC"/>
    <property type="match status" value="1"/>
</dbReference>
<dbReference type="Gene3D" id="3.30.720.50">
    <property type="match status" value="1"/>
</dbReference>
<evidence type="ECO:0000259" key="6">
    <source>
        <dbReference type="PROSITE" id="PS50918"/>
    </source>
</evidence>
<organism evidence="8 9">
    <name type="scientific">Scomber scombrus</name>
    <name type="common">Atlantic mackerel</name>
    <name type="synonym">Scomber vernalis</name>
    <dbReference type="NCBI Taxonomy" id="13677"/>
    <lineage>
        <taxon>Eukaryota</taxon>
        <taxon>Metazoa</taxon>
        <taxon>Chordata</taxon>
        <taxon>Craniata</taxon>
        <taxon>Vertebrata</taxon>
        <taxon>Euteleostomi</taxon>
        <taxon>Actinopterygii</taxon>
        <taxon>Neopterygii</taxon>
        <taxon>Teleostei</taxon>
        <taxon>Neoteleostei</taxon>
        <taxon>Acanthomorphata</taxon>
        <taxon>Pelagiaria</taxon>
        <taxon>Scombriformes</taxon>
        <taxon>Scombridae</taxon>
        <taxon>Scomber</taxon>
    </lineage>
</organism>
<dbReference type="GO" id="GO:0003950">
    <property type="term" value="F:NAD+ poly-ADP-ribosyltransferase activity"/>
    <property type="evidence" value="ECO:0007669"/>
    <property type="project" value="UniProtKB-UniRule"/>
</dbReference>
<evidence type="ECO:0000259" key="7">
    <source>
        <dbReference type="PROSITE" id="PS51059"/>
    </source>
</evidence>
<evidence type="ECO:0000256" key="1">
    <source>
        <dbReference type="ARBA" id="ARBA00004123"/>
    </source>
</evidence>
<dbReference type="PROSITE" id="PS50918">
    <property type="entry name" value="WWE"/>
    <property type="match status" value="1"/>
</dbReference>
<dbReference type="GO" id="GO:1990404">
    <property type="term" value="F:NAD+-protein mono-ADP-ribosyltransferase activity"/>
    <property type="evidence" value="ECO:0007669"/>
    <property type="project" value="TreeGrafter"/>
</dbReference>
<evidence type="ECO:0000256" key="5">
    <source>
        <dbReference type="SAM" id="MobiDB-lite"/>
    </source>
</evidence>
<evidence type="ECO:0000256" key="3">
    <source>
        <dbReference type="ARBA" id="ARBA00024347"/>
    </source>
</evidence>
<evidence type="ECO:0000256" key="4">
    <source>
        <dbReference type="RuleBase" id="RU362114"/>
    </source>
</evidence>
<dbReference type="InterPro" id="IPR012317">
    <property type="entry name" value="Poly(ADP-ribose)pol_cat_dom"/>
</dbReference>
<dbReference type="Pfam" id="PF02825">
    <property type="entry name" value="WWE"/>
    <property type="match status" value="1"/>
</dbReference>
<dbReference type="InterPro" id="IPR037197">
    <property type="entry name" value="WWE_dom_sf"/>
</dbReference>
<dbReference type="GO" id="GO:0005634">
    <property type="term" value="C:nucleus"/>
    <property type="evidence" value="ECO:0007669"/>
    <property type="project" value="UniProtKB-SubCell"/>
</dbReference>
<feature type="domain" description="PARP catalytic" evidence="7">
    <location>
        <begin position="428"/>
        <end position="633"/>
    </location>
</feature>
<keyword evidence="4" id="KW-0520">NAD</keyword>
<dbReference type="InterPro" id="IPR051712">
    <property type="entry name" value="ARTD-AVP"/>
</dbReference>
<proteinExistence type="inferred from homology"/>
<feature type="domain" description="WWE" evidence="6">
    <location>
        <begin position="300"/>
        <end position="382"/>
    </location>
</feature>
<dbReference type="EC" id="2.4.2.-" evidence="4"/>